<evidence type="ECO:0000313" key="2">
    <source>
        <dbReference type="Proteomes" id="UP000053257"/>
    </source>
</evidence>
<evidence type="ECO:0000313" key="1">
    <source>
        <dbReference type="EMBL" id="KIP06128.1"/>
    </source>
</evidence>
<accession>A0A0C3PJ61</accession>
<dbReference type="SUPFAM" id="SSF52058">
    <property type="entry name" value="L domain-like"/>
    <property type="match status" value="1"/>
</dbReference>
<gene>
    <name evidence="1" type="ORF">PHLGIDRAFT_470858</name>
</gene>
<dbReference type="HOGENOM" id="CLU_462395_0_0_1"/>
<dbReference type="EMBL" id="KN840525">
    <property type="protein sequence ID" value="KIP06128.1"/>
    <property type="molecule type" value="Genomic_DNA"/>
</dbReference>
<dbReference type="Proteomes" id="UP000053257">
    <property type="component" value="Unassembled WGS sequence"/>
</dbReference>
<name>A0A0C3PJ61_PHLG1</name>
<organism evidence="1 2">
    <name type="scientific">Phlebiopsis gigantea (strain 11061_1 CR5-6)</name>
    <name type="common">White-rot fungus</name>
    <name type="synonym">Peniophora gigantea</name>
    <dbReference type="NCBI Taxonomy" id="745531"/>
    <lineage>
        <taxon>Eukaryota</taxon>
        <taxon>Fungi</taxon>
        <taxon>Dikarya</taxon>
        <taxon>Basidiomycota</taxon>
        <taxon>Agaricomycotina</taxon>
        <taxon>Agaricomycetes</taxon>
        <taxon>Polyporales</taxon>
        <taxon>Phanerochaetaceae</taxon>
        <taxon>Phlebiopsis</taxon>
    </lineage>
</organism>
<proteinExistence type="predicted"/>
<dbReference type="AlphaFoldDB" id="A0A0C3PJ61"/>
<reference evidence="1 2" key="1">
    <citation type="journal article" date="2014" name="PLoS Genet.">
        <title>Analysis of the Phlebiopsis gigantea genome, transcriptome and secretome provides insight into its pioneer colonization strategies of wood.</title>
        <authorList>
            <person name="Hori C."/>
            <person name="Ishida T."/>
            <person name="Igarashi K."/>
            <person name="Samejima M."/>
            <person name="Suzuki H."/>
            <person name="Master E."/>
            <person name="Ferreira P."/>
            <person name="Ruiz-Duenas F.J."/>
            <person name="Held B."/>
            <person name="Canessa P."/>
            <person name="Larrondo L.F."/>
            <person name="Schmoll M."/>
            <person name="Druzhinina I.S."/>
            <person name="Kubicek C.P."/>
            <person name="Gaskell J.A."/>
            <person name="Kersten P."/>
            <person name="St John F."/>
            <person name="Glasner J."/>
            <person name="Sabat G."/>
            <person name="Splinter BonDurant S."/>
            <person name="Syed K."/>
            <person name="Yadav J."/>
            <person name="Mgbeahuruike A.C."/>
            <person name="Kovalchuk A."/>
            <person name="Asiegbu F.O."/>
            <person name="Lackner G."/>
            <person name="Hoffmeister D."/>
            <person name="Rencoret J."/>
            <person name="Gutierrez A."/>
            <person name="Sun H."/>
            <person name="Lindquist E."/>
            <person name="Barry K."/>
            <person name="Riley R."/>
            <person name="Grigoriev I.V."/>
            <person name="Henrissat B."/>
            <person name="Kues U."/>
            <person name="Berka R.M."/>
            <person name="Martinez A.T."/>
            <person name="Covert S.F."/>
            <person name="Blanchette R.A."/>
            <person name="Cullen D."/>
        </authorList>
    </citation>
    <scope>NUCLEOTIDE SEQUENCE [LARGE SCALE GENOMIC DNA]</scope>
    <source>
        <strain evidence="1 2">11061_1 CR5-6</strain>
    </source>
</reference>
<dbReference type="OrthoDB" id="2754780at2759"/>
<protein>
    <submittedName>
        <fullName evidence="1">Uncharacterized protein</fullName>
    </submittedName>
</protein>
<sequence>MQPKPSMRRLTVEPPSFPSRFDDMEDLDKTLEQLQVYAYQLKAGRNATFNSMLRLPVDVIVEIFLQLANLHYPSDGRGTFKGYPYRWLSIMHVCKAWRNTALRIPLLWSYIVWYGIPARVEEFLHRSGDCPLTIVPSQEECPQSFYSPLRYGTSNTLNAAFIAEYAHRLREVRDIYLQTPHSNLSTTSKAMLPILHSLCASRRGVVGSYASTVVASHLAHLTVEHVNLASLPSLRILIGPTLTTLRVWFRDNQGAIPSQEWANALKEAISLEELWIGGSLRFQPDIEMNLAPTCRVILPKLRKLDLAPSTAESFRSCTDFLAHLACPPDVHVKLRSAENPNISREVFQLVSGRVSAFWARDNMRQHPKISSVSWGSSPRQILRFCEIATPSVLQAVDRWWCTPTPETITGAVTYKFYRTDPASSRYPPALSLCFKFGWREAYSLRKQRYLFEFPEFPLFSDLTHLTLDHLSAATSAWHGIAANCRAVTHLRIISPNLGEIENLITVLVSGHRQSPETIYLPQLEVLGIWTKKLGVNPLPRPDTRDPLEKAGRPIPKRLANALCFRKRRGLGPTVLQINGRDQSIPMEDNN</sequence>
<keyword evidence="2" id="KW-1185">Reference proteome</keyword>